<protein>
    <submittedName>
        <fullName evidence="4">Uncharacterized protein</fullName>
    </submittedName>
</protein>
<feature type="compositionally biased region" description="Polar residues" evidence="2">
    <location>
        <begin position="31"/>
        <end position="40"/>
    </location>
</feature>
<name>A0A0M0JNU9_9EUKA</name>
<feature type="compositionally biased region" description="Acidic residues" evidence="2">
    <location>
        <begin position="645"/>
        <end position="668"/>
    </location>
</feature>
<keyword evidence="5" id="KW-1185">Reference proteome</keyword>
<proteinExistence type="predicted"/>
<keyword evidence="3" id="KW-1133">Transmembrane helix</keyword>
<feature type="transmembrane region" description="Helical" evidence="3">
    <location>
        <begin position="492"/>
        <end position="517"/>
    </location>
</feature>
<feature type="transmembrane region" description="Helical" evidence="3">
    <location>
        <begin position="537"/>
        <end position="558"/>
    </location>
</feature>
<dbReference type="Proteomes" id="UP000037460">
    <property type="component" value="Unassembled WGS sequence"/>
</dbReference>
<organism evidence="4 5">
    <name type="scientific">Chrysochromulina tobinii</name>
    <dbReference type="NCBI Taxonomy" id="1460289"/>
    <lineage>
        <taxon>Eukaryota</taxon>
        <taxon>Haptista</taxon>
        <taxon>Haptophyta</taxon>
        <taxon>Prymnesiophyceae</taxon>
        <taxon>Prymnesiales</taxon>
        <taxon>Chrysochromulinaceae</taxon>
        <taxon>Chrysochromulina</taxon>
    </lineage>
</organism>
<feature type="region of interest" description="Disordered" evidence="2">
    <location>
        <begin position="645"/>
        <end position="678"/>
    </location>
</feature>
<comment type="caution">
    <text evidence="4">The sequence shown here is derived from an EMBL/GenBank/DDBJ whole genome shotgun (WGS) entry which is preliminary data.</text>
</comment>
<accession>A0A0M0JNU9</accession>
<feature type="region of interest" description="Disordered" evidence="2">
    <location>
        <begin position="1"/>
        <end position="64"/>
    </location>
</feature>
<feature type="transmembrane region" description="Helical" evidence="3">
    <location>
        <begin position="376"/>
        <end position="398"/>
    </location>
</feature>
<evidence type="ECO:0000313" key="4">
    <source>
        <dbReference type="EMBL" id="KOO27938.1"/>
    </source>
</evidence>
<feature type="coiled-coil region" evidence="1">
    <location>
        <begin position="718"/>
        <end position="833"/>
    </location>
</feature>
<evidence type="ECO:0000313" key="5">
    <source>
        <dbReference type="Proteomes" id="UP000037460"/>
    </source>
</evidence>
<dbReference type="EMBL" id="JWZX01002641">
    <property type="protein sequence ID" value="KOO27938.1"/>
    <property type="molecule type" value="Genomic_DNA"/>
</dbReference>
<feature type="transmembrane region" description="Helical" evidence="3">
    <location>
        <begin position="312"/>
        <end position="332"/>
    </location>
</feature>
<reference evidence="5" key="1">
    <citation type="journal article" date="2015" name="PLoS Genet.">
        <title>Genome Sequence and Transcriptome Analyses of Chrysochromulina tobin: Metabolic Tools for Enhanced Algal Fitness in the Prominent Order Prymnesiales (Haptophyceae).</title>
        <authorList>
            <person name="Hovde B.T."/>
            <person name="Deodato C.R."/>
            <person name="Hunsperger H.M."/>
            <person name="Ryken S.A."/>
            <person name="Yost W."/>
            <person name="Jha R.K."/>
            <person name="Patterson J."/>
            <person name="Monnat R.J. Jr."/>
            <person name="Barlow S.B."/>
            <person name="Starkenburg S.R."/>
            <person name="Cattolico R.A."/>
        </authorList>
    </citation>
    <scope>NUCLEOTIDE SEQUENCE</scope>
    <source>
        <strain evidence="5">CCMP291</strain>
    </source>
</reference>
<gene>
    <name evidence="4" type="ORF">Ctob_001237</name>
</gene>
<sequence>MSVLNAAGARPVSVFGPEDDEDEHGLHQERTPLNSANNSPEGRKSVAARSGKAPSSPLVGRMSSSCSLGGVDAKSQITAKHTQHEMNLARNEAQAYAEENDARKSMTARITRIIFLFGPLIDAALLYVLGSDPLPQQAIDFGQNMRAIARAAQITAMCFTLFLGLYSLYVINAWYGDKPRFAAIASKQFRLLPEYKVISLVLDVGKLVYPSGLRVPLVGLLMVVRVVEFILVLRLTFLMRLATQLTDTKQLPEMLRTLLSLDGVDGHSLGDFQSPSEQRPLTVGLLETLTVFLAPRRLGQSKSEGAGLARNSALPLTLFIFIVTAVACFVDFNVLFSSQSYVLIAMTLADPVYIFTYRRYAHESTASYWKVPDVIALCWAVAIVLIYYFVTITVYLALMQGTYGYSAFDSSHVHDVFSRRRYLIAALLPGIVCQWALTRSFTVWYRQPLKRKPRTGRESPLLLALRGLVKLRLLLSAQVESREVCTVYLIRLYLAAVSVFATFFIFLCSATVSFPLPYMFQPTHLDESSWESRFQTLTFKLLSLPLLLGAAYNLYLWLGTRLTIDEVDALFALKHRKHERQRGNLIEPKDEPVRRAVLSQQPHAVLSAANGKQSQYSTPRSSSVEMEPPENELALDELVRAYQAVDEDDDPTDEEEEEDDDDDDESFDSEGLASMDFDELKARLAATDAKERRVAQRDGKDAAAVAEAEAADVRMTEYQSLAQSKMGKQQQMEELQLRVEKEQAAALAMKERLEGAIADEQAVMAEWERLDSQLQAAELDRATVTAAKLKAKELALEKAQVAESSLEELKETYRELKRMEEKTLRAVREAEQQGKLEAAALDQQADALRNAKMMWAERLAAAQADRQALFKEAQAVEQQLRAEKDRKQGAQASAAHYRALLRDQM</sequence>
<keyword evidence="1" id="KW-0175">Coiled coil</keyword>
<feature type="transmembrane region" description="Helical" evidence="3">
    <location>
        <begin position="150"/>
        <end position="171"/>
    </location>
</feature>
<feature type="transmembrane region" description="Helical" evidence="3">
    <location>
        <begin position="338"/>
        <end position="355"/>
    </location>
</feature>
<dbReference type="AlphaFoldDB" id="A0A0M0JNU9"/>
<evidence type="ECO:0000256" key="3">
    <source>
        <dbReference type="SAM" id="Phobius"/>
    </source>
</evidence>
<keyword evidence="3" id="KW-0812">Transmembrane</keyword>
<feature type="transmembrane region" description="Helical" evidence="3">
    <location>
        <begin position="113"/>
        <end position="130"/>
    </location>
</feature>
<evidence type="ECO:0000256" key="1">
    <source>
        <dbReference type="SAM" id="Coils"/>
    </source>
</evidence>
<evidence type="ECO:0000256" key="2">
    <source>
        <dbReference type="SAM" id="MobiDB-lite"/>
    </source>
</evidence>
<feature type="compositionally biased region" description="Polar residues" evidence="2">
    <location>
        <begin position="610"/>
        <end position="624"/>
    </location>
</feature>
<feature type="region of interest" description="Disordered" evidence="2">
    <location>
        <begin position="606"/>
        <end position="630"/>
    </location>
</feature>
<feature type="coiled-coil region" evidence="1">
    <location>
        <begin position="859"/>
        <end position="893"/>
    </location>
</feature>
<keyword evidence="3" id="KW-0472">Membrane</keyword>
<feature type="transmembrane region" description="Helical" evidence="3">
    <location>
        <begin position="422"/>
        <end position="445"/>
    </location>
</feature>